<organism evidence="1 2">
    <name type="scientific">Pseudobacter ginsenosidimutans</name>
    <dbReference type="NCBI Taxonomy" id="661488"/>
    <lineage>
        <taxon>Bacteria</taxon>
        <taxon>Pseudomonadati</taxon>
        <taxon>Bacteroidota</taxon>
        <taxon>Chitinophagia</taxon>
        <taxon>Chitinophagales</taxon>
        <taxon>Chitinophagaceae</taxon>
        <taxon>Pseudobacter</taxon>
    </lineage>
</organism>
<keyword evidence="2" id="KW-1185">Reference proteome</keyword>
<accession>A0A4Q7MN00</accession>
<reference evidence="1 2" key="1">
    <citation type="submission" date="2019-02" db="EMBL/GenBank/DDBJ databases">
        <title>Genomic Encyclopedia of Type Strains, Phase IV (KMG-IV): sequencing the most valuable type-strain genomes for metagenomic binning, comparative biology and taxonomic classification.</title>
        <authorList>
            <person name="Goeker M."/>
        </authorList>
    </citation>
    <scope>NUCLEOTIDE SEQUENCE [LARGE SCALE GENOMIC DNA]</scope>
    <source>
        <strain evidence="1 2">DSM 18116</strain>
    </source>
</reference>
<sequence>MFEVLAVFKEVSITCDHKGKQQVFRNDERYQLLFKNTDAFSVHGAKGYETGGLQNISDEEQQKYKSPIFPYSSSINILPRRYVLQPSISYPRATKEGGVNFFDLSRHSRCAVRTANGLLRGITELLAHVGV</sequence>
<dbReference type="Proteomes" id="UP000293874">
    <property type="component" value="Unassembled WGS sequence"/>
</dbReference>
<evidence type="ECO:0000313" key="2">
    <source>
        <dbReference type="Proteomes" id="UP000293874"/>
    </source>
</evidence>
<protein>
    <submittedName>
        <fullName evidence="1">Uncharacterized protein</fullName>
    </submittedName>
</protein>
<evidence type="ECO:0000313" key="1">
    <source>
        <dbReference type="EMBL" id="RZS69053.1"/>
    </source>
</evidence>
<proteinExistence type="predicted"/>
<name>A0A4Q7MN00_9BACT</name>
<gene>
    <name evidence="1" type="ORF">EV199_4877</name>
</gene>
<comment type="caution">
    <text evidence="1">The sequence shown here is derived from an EMBL/GenBank/DDBJ whole genome shotgun (WGS) entry which is preliminary data.</text>
</comment>
<dbReference type="EMBL" id="SGXA01000003">
    <property type="protein sequence ID" value="RZS69053.1"/>
    <property type="molecule type" value="Genomic_DNA"/>
</dbReference>
<dbReference type="AlphaFoldDB" id="A0A4Q7MN00"/>